<keyword evidence="1" id="KW-0805">Transcription regulation</keyword>
<dbReference type="GO" id="GO:0043565">
    <property type="term" value="F:sequence-specific DNA binding"/>
    <property type="evidence" value="ECO:0007669"/>
    <property type="project" value="InterPro"/>
</dbReference>
<accession>A0A8J3MCE3</accession>
<evidence type="ECO:0000256" key="3">
    <source>
        <dbReference type="ARBA" id="ARBA00023163"/>
    </source>
</evidence>
<dbReference type="PROSITE" id="PS00041">
    <property type="entry name" value="HTH_ARAC_FAMILY_1"/>
    <property type="match status" value="1"/>
</dbReference>
<feature type="domain" description="HTH araC/xylS-type" evidence="4">
    <location>
        <begin position="210"/>
        <end position="308"/>
    </location>
</feature>
<gene>
    <name evidence="5" type="ORF">GCM10010961_22130</name>
</gene>
<dbReference type="GO" id="GO:0003700">
    <property type="term" value="F:DNA-binding transcription factor activity"/>
    <property type="evidence" value="ECO:0007669"/>
    <property type="project" value="InterPro"/>
</dbReference>
<keyword evidence="3" id="KW-0804">Transcription</keyword>
<keyword evidence="2" id="KW-0238">DNA-binding</keyword>
<reference evidence="5" key="2">
    <citation type="submission" date="2020-09" db="EMBL/GenBank/DDBJ databases">
        <authorList>
            <person name="Sun Q."/>
            <person name="Zhou Y."/>
        </authorList>
    </citation>
    <scope>NUCLEOTIDE SEQUENCE</scope>
    <source>
        <strain evidence="5">CGMCC 1.7081</strain>
    </source>
</reference>
<dbReference type="SUPFAM" id="SSF46689">
    <property type="entry name" value="Homeodomain-like"/>
    <property type="match status" value="2"/>
</dbReference>
<dbReference type="EMBL" id="BNAP01000008">
    <property type="protein sequence ID" value="GHG91128.1"/>
    <property type="molecule type" value="Genomic_DNA"/>
</dbReference>
<dbReference type="Gene3D" id="1.10.10.60">
    <property type="entry name" value="Homeodomain-like"/>
    <property type="match status" value="2"/>
</dbReference>
<dbReference type="SMART" id="SM00342">
    <property type="entry name" value="HTH_ARAC"/>
    <property type="match status" value="1"/>
</dbReference>
<evidence type="ECO:0000256" key="2">
    <source>
        <dbReference type="ARBA" id="ARBA00023125"/>
    </source>
</evidence>
<dbReference type="InterPro" id="IPR009594">
    <property type="entry name" value="Tscrpt_reg_HTH_AraC_N"/>
</dbReference>
<dbReference type="PROSITE" id="PS01124">
    <property type="entry name" value="HTH_ARAC_FAMILY_2"/>
    <property type="match status" value="1"/>
</dbReference>
<dbReference type="PANTHER" id="PTHR43436">
    <property type="entry name" value="ARAC-FAMILY TRANSCRIPTIONAL REGULATOR"/>
    <property type="match status" value="1"/>
</dbReference>
<organism evidence="5 6">
    <name type="scientific">Pseudodonghicola xiamenensis</name>
    <dbReference type="NCBI Taxonomy" id="337702"/>
    <lineage>
        <taxon>Bacteria</taxon>
        <taxon>Pseudomonadati</taxon>
        <taxon>Pseudomonadota</taxon>
        <taxon>Alphaproteobacteria</taxon>
        <taxon>Rhodobacterales</taxon>
        <taxon>Paracoccaceae</taxon>
        <taxon>Pseudodonghicola</taxon>
    </lineage>
</organism>
<dbReference type="InterPro" id="IPR009057">
    <property type="entry name" value="Homeodomain-like_sf"/>
</dbReference>
<sequence>MVAFLQAFGVSKMSNPLPDPDLAGQVLRFADRHGADHRSFPTGVAGLTLVRTRAPTALEAQAYHPLVCLVLQGRKESYLGRERVEFTAGNAVIISLDLPTRARVIEASPHRPYVALALRLDLDLVRSLGLEMEPVVEAAEQPARAIEPGPVDAALVDAMRRLFALVDAPQDRPVLEPMIVREIHYRLLTAPHGGMLRRLAQRDSHASRIHRVLARIRGDCTTAFSVAELATLAGMSPSSFHDHFRAVTNTTPLQYIKDMRLLEARQRLRSGGDPVSSVAFAVGYESPTQFSREYARKFGVTPRADRDAA</sequence>
<dbReference type="Proteomes" id="UP000611500">
    <property type="component" value="Unassembled WGS sequence"/>
</dbReference>
<dbReference type="PANTHER" id="PTHR43436:SF1">
    <property type="entry name" value="TRANSCRIPTIONAL REGULATORY PROTEIN"/>
    <property type="match status" value="1"/>
</dbReference>
<protein>
    <submittedName>
        <fullName evidence="5">AraC family transcriptional regulator</fullName>
    </submittedName>
</protein>
<dbReference type="AlphaFoldDB" id="A0A8J3MCE3"/>
<reference evidence="5" key="1">
    <citation type="journal article" date="2014" name="Int. J. Syst. Evol. Microbiol.">
        <title>Complete genome sequence of Corynebacterium casei LMG S-19264T (=DSM 44701T), isolated from a smear-ripened cheese.</title>
        <authorList>
            <consortium name="US DOE Joint Genome Institute (JGI-PGF)"/>
            <person name="Walter F."/>
            <person name="Albersmeier A."/>
            <person name="Kalinowski J."/>
            <person name="Ruckert C."/>
        </authorList>
    </citation>
    <scope>NUCLEOTIDE SEQUENCE</scope>
    <source>
        <strain evidence="5">CGMCC 1.7081</strain>
    </source>
</reference>
<evidence type="ECO:0000313" key="6">
    <source>
        <dbReference type="Proteomes" id="UP000611500"/>
    </source>
</evidence>
<dbReference type="InterPro" id="IPR018062">
    <property type="entry name" value="HTH_AraC-typ_CS"/>
</dbReference>
<comment type="caution">
    <text evidence="5">The sequence shown here is derived from an EMBL/GenBank/DDBJ whole genome shotgun (WGS) entry which is preliminary data.</text>
</comment>
<keyword evidence="6" id="KW-1185">Reference proteome</keyword>
<name>A0A8J3MCE3_9RHOB</name>
<dbReference type="Pfam" id="PF12833">
    <property type="entry name" value="HTH_18"/>
    <property type="match status" value="1"/>
</dbReference>
<proteinExistence type="predicted"/>
<evidence type="ECO:0000259" key="4">
    <source>
        <dbReference type="PROSITE" id="PS01124"/>
    </source>
</evidence>
<dbReference type="InterPro" id="IPR018060">
    <property type="entry name" value="HTH_AraC"/>
</dbReference>
<evidence type="ECO:0000256" key="1">
    <source>
        <dbReference type="ARBA" id="ARBA00023015"/>
    </source>
</evidence>
<evidence type="ECO:0000313" key="5">
    <source>
        <dbReference type="EMBL" id="GHG91128.1"/>
    </source>
</evidence>
<dbReference type="Pfam" id="PF06719">
    <property type="entry name" value="AraC_N"/>
    <property type="match status" value="1"/>
</dbReference>